<feature type="binding site" evidence="10">
    <location>
        <begin position="192"/>
        <end position="195"/>
    </location>
    <ligand>
        <name>substrate</name>
    </ligand>
</feature>
<dbReference type="CDD" id="cd04702">
    <property type="entry name" value="ASRGL1_like"/>
    <property type="match status" value="1"/>
</dbReference>
<evidence type="ECO:0000256" key="10">
    <source>
        <dbReference type="PIRSR" id="PIRSR600246-2"/>
    </source>
</evidence>
<keyword evidence="3" id="KW-0645">Protease</keyword>
<evidence type="ECO:0000256" key="11">
    <source>
        <dbReference type="PIRSR" id="PIRSR600246-3"/>
    </source>
</evidence>
<sequence>MLPALVLHGGAGDVDDERAQAKLIGVQVAAREGWRILNMPEGSALDAVEAAVRVMEDDPNFNAGIGSVLNFDGDVEMDALVMEGHKLEAGAVACLRDIKNPVSVARLVMEKSEHILIAGQGANRFAEEQGVARLQPEELVTKYETKCLEDFKNDRKGKPPGVGTVGAVAVDRKGRVAVALSTGGTCGKTPGRVGDTPLVGCGGYCDEAVGAVASTGHGESITKACLASSIFNLMKQGISIQNAADESCEFLTSRTGGTAGAIAVSKNGETAVAHTTDKMPWAIVSDGELRAGVKWGEEVSEKI</sequence>
<dbReference type="InterPro" id="IPR033844">
    <property type="entry name" value="ASRGL1_meta"/>
</dbReference>
<evidence type="ECO:0000256" key="6">
    <source>
        <dbReference type="ARBA" id="ARBA00049366"/>
    </source>
</evidence>
<proteinExistence type="inferred from homology"/>
<dbReference type="InterPro" id="IPR000246">
    <property type="entry name" value="Peptidase_T2"/>
</dbReference>
<comment type="function">
    <text evidence="7">Has both L-asparaginase and beta-aspartyl peptidase activity. Does not have aspartylglucosaminidase activity and is inactive toward GlcNAc-L-Asn. Likewise, has no activity toward glutamine.</text>
</comment>
<dbReference type="FunFam" id="3.60.20.30:FF:000001">
    <property type="entry name" value="Isoaspartyl peptidase/L-asparaginase"/>
    <property type="match status" value="1"/>
</dbReference>
<dbReference type="GO" id="GO:0004067">
    <property type="term" value="F:asparaginase activity"/>
    <property type="evidence" value="ECO:0007669"/>
    <property type="project" value="UniProtKB-EC"/>
</dbReference>
<dbReference type="Gene3D" id="3.60.20.30">
    <property type="entry name" value="(Glycosyl)asparaginase"/>
    <property type="match status" value="1"/>
</dbReference>
<evidence type="ECO:0000313" key="13">
    <source>
        <dbReference type="Proteomes" id="UP000494165"/>
    </source>
</evidence>
<dbReference type="SUPFAM" id="SSF56235">
    <property type="entry name" value="N-terminal nucleophile aminohydrolases (Ntn hydrolases)"/>
    <property type="match status" value="1"/>
</dbReference>
<keyword evidence="4" id="KW-0378">Hydrolase</keyword>
<organism evidence="12 13">
    <name type="scientific">Cloeon dipterum</name>
    <dbReference type="NCBI Taxonomy" id="197152"/>
    <lineage>
        <taxon>Eukaryota</taxon>
        <taxon>Metazoa</taxon>
        <taxon>Ecdysozoa</taxon>
        <taxon>Arthropoda</taxon>
        <taxon>Hexapoda</taxon>
        <taxon>Insecta</taxon>
        <taxon>Pterygota</taxon>
        <taxon>Palaeoptera</taxon>
        <taxon>Ephemeroptera</taxon>
        <taxon>Pisciforma</taxon>
        <taxon>Baetidae</taxon>
        <taxon>Cloeon</taxon>
    </lineage>
</organism>
<evidence type="ECO:0000256" key="1">
    <source>
        <dbReference type="ARBA" id="ARBA00000306"/>
    </source>
</evidence>
<reference evidence="12 13" key="1">
    <citation type="submission" date="2020-04" db="EMBL/GenBank/DDBJ databases">
        <authorList>
            <person name="Alioto T."/>
            <person name="Alioto T."/>
            <person name="Gomez Garrido J."/>
        </authorList>
    </citation>
    <scope>NUCLEOTIDE SEQUENCE [LARGE SCALE GENOMIC DNA]</scope>
</reference>
<dbReference type="PANTHER" id="PTHR10188">
    <property type="entry name" value="L-ASPARAGINASE"/>
    <property type="match status" value="1"/>
</dbReference>
<evidence type="ECO:0000313" key="12">
    <source>
        <dbReference type="EMBL" id="CAB3385478.1"/>
    </source>
</evidence>
<gene>
    <name evidence="12" type="ORF">CLODIP_2_CD08475</name>
</gene>
<dbReference type="AlphaFoldDB" id="A0A8S1DXR3"/>
<evidence type="ECO:0000256" key="7">
    <source>
        <dbReference type="ARBA" id="ARBA00054922"/>
    </source>
</evidence>
<keyword evidence="5" id="KW-0068">Autocatalytic cleavage</keyword>
<comment type="caution">
    <text evidence="12">The sequence shown here is derived from an EMBL/GenBank/DDBJ whole genome shotgun (WGS) entry which is preliminary data.</text>
</comment>
<dbReference type="Pfam" id="PF01112">
    <property type="entry name" value="Asparaginase_2"/>
    <property type="match status" value="1"/>
</dbReference>
<dbReference type="GO" id="GO:0005737">
    <property type="term" value="C:cytoplasm"/>
    <property type="evidence" value="ECO:0007669"/>
    <property type="project" value="TreeGrafter"/>
</dbReference>
<evidence type="ECO:0000256" key="8">
    <source>
        <dbReference type="ARBA" id="ARBA00061780"/>
    </source>
</evidence>
<comment type="similarity">
    <text evidence="2">Belongs to the Ntn-hydrolase family.</text>
</comment>
<feature type="site" description="Cleavage; by autolysis" evidence="11">
    <location>
        <begin position="163"/>
        <end position="164"/>
    </location>
</feature>
<evidence type="ECO:0000256" key="9">
    <source>
        <dbReference type="PIRSR" id="PIRSR600246-1"/>
    </source>
</evidence>
<dbReference type="PANTHER" id="PTHR10188:SF41">
    <property type="entry name" value="ISOASPARTYL PEPTIDASE_L-ASPARAGINASE"/>
    <property type="match status" value="1"/>
</dbReference>
<comment type="catalytic activity">
    <reaction evidence="1">
        <text>Cleavage of a beta-linked Asp residue from the N-terminus of a polypeptide.</text>
        <dbReference type="EC" id="3.4.19.5"/>
    </reaction>
</comment>
<keyword evidence="13" id="KW-1185">Reference proteome</keyword>
<comment type="subunit">
    <text evidence="8">Heterodimer of an alpha and beta chain produced by autocleavage.</text>
</comment>
<evidence type="ECO:0000256" key="4">
    <source>
        <dbReference type="ARBA" id="ARBA00022801"/>
    </source>
</evidence>
<feature type="binding site" evidence="10">
    <location>
        <begin position="215"/>
        <end position="218"/>
    </location>
    <ligand>
        <name>substrate</name>
    </ligand>
</feature>
<dbReference type="GO" id="GO:0033345">
    <property type="term" value="P:L-asparagine catabolic process via L-aspartate"/>
    <property type="evidence" value="ECO:0007669"/>
    <property type="project" value="TreeGrafter"/>
</dbReference>
<evidence type="ECO:0000256" key="3">
    <source>
        <dbReference type="ARBA" id="ARBA00022670"/>
    </source>
</evidence>
<protein>
    <submittedName>
        <fullName evidence="12">Uncharacterized protein</fullName>
    </submittedName>
</protein>
<dbReference type="EMBL" id="CADEPI010000415">
    <property type="protein sequence ID" value="CAB3385478.1"/>
    <property type="molecule type" value="Genomic_DNA"/>
</dbReference>
<evidence type="ECO:0000256" key="5">
    <source>
        <dbReference type="ARBA" id="ARBA00022813"/>
    </source>
</evidence>
<feature type="active site" description="Nucleophile" evidence="9">
    <location>
        <position position="164"/>
    </location>
</feature>
<name>A0A8S1DXR3_9INSE</name>
<dbReference type="GO" id="GO:0006508">
    <property type="term" value="P:proteolysis"/>
    <property type="evidence" value="ECO:0007669"/>
    <property type="project" value="UniProtKB-KW"/>
</dbReference>
<dbReference type="Proteomes" id="UP000494165">
    <property type="component" value="Unassembled WGS sequence"/>
</dbReference>
<comment type="catalytic activity">
    <reaction evidence="6">
        <text>L-asparagine + H2O = L-aspartate + NH4(+)</text>
        <dbReference type="Rhea" id="RHEA:21016"/>
        <dbReference type="ChEBI" id="CHEBI:15377"/>
        <dbReference type="ChEBI" id="CHEBI:28938"/>
        <dbReference type="ChEBI" id="CHEBI:29991"/>
        <dbReference type="ChEBI" id="CHEBI:58048"/>
        <dbReference type="EC" id="3.5.1.1"/>
    </reaction>
</comment>
<dbReference type="GO" id="GO:0008798">
    <property type="term" value="F:beta-aspartyl-peptidase activity"/>
    <property type="evidence" value="ECO:0007669"/>
    <property type="project" value="UniProtKB-EC"/>
</dbReference>
<dbReference type="OrthoDB" id="2262349at2759"/>
<accession>A0A8S1DXR3</accession>
<evidence type="ECO:0000256" key="2">
    <source>
        <dbReference type="ARBA" id="ARBA00010872"/>
    </source>
</evidence>
<dbReference type="InterPro" id="IPR029055">
    <property type="entry name" value="Ntn_hydrolases_N"/>
</dbReference>